<sequence length="499" mass="57132">MESDCKMEGGCMDVEKDSEEAMWENVENNRYILSRYMKPSKLTPYLRQCKVIDKQDEDEVLHSFMLVSKVNRAVPVMGKGQEKLAADKQRNMQSVIRSSNVFIEESLKFIQISVKSGKLNREKAKTYITEILRSIFFLGHINSPSIQPDEVLREDLLDTLNQSFAFVFEGYETNRPSRPPYSVLLDVVVETTEDDINAVLNKLLQLNKIMQVSESNGKKCENGFCLASTVVSYCYFKDDSNNQETKKYFGASVACKERDVRETAGTSTHKIKIYFDEEEKNSTNDKSRNTGVSVGEFSPQVIRLCIRQRKTEENDGMVKQACFRSDFTLTLNFEDIPKLVSKYRGLRVSLNSPKNFTLRITGLDGTVYWGREEMLETWGELYLPEPVRMVVIGAIDNVPSLAEGLQLIVLVDSKRRVYFYENEVMHHVAQSVDDFLKNGAESTPIKSYEYGENCVSETEEEYLQTLKSAGIPRIDKATTEFVQNKEKDLTDVLDFLRSF</sequence>
<dbReference type="EMBL" id="JAINUG010000179">
    <property type="protein sequence ID" value="KAJ8389682.1"/>
    <property type="molecule type" value="Genomic_DNA"/>
</dbReference>
<name>A0AAD7WA97_9TELE</name>
<protein>
    <submittedName>
        <fullName evidence="1">Uncharacterized protein</fullName>
    </submittedName>
</protein>
<comment type="caution">
    <text evidence="1">The sequence shown here is derived from an EMBL/GenBank/DDBJ whole genome shotgun (WGS) entry which is preliminary data.</text>
</comment>
<accession>A0AAD7WA97</accession>
<dbReference type="Gene3D" id="1.10.533.10">
    <property type="entry name" value="Death Domain, Fas"/>
    <property type="match status" value="1"/>
</dbReference>
<proteinExistence type="predicted"/>
<dbReference type="AlphaFoldDB" id="A0AAD7WA97"/>
<reference evidence="1" key="1">
    <citation type="journal article" date="2023" name="Science">
        <title>Genome structures resolve the early diversification of teleost fishes.</title>
        <authorList>
            <person name="Parey E."/>
            <person name="Louis A."/>
            <person name="Montfort J."/>
            <person name="Bouchez O."/>
            <person name="Roques C."/>
            <person name="Iampietro C."/>
            <person name="Lluch J."/>
            <person name="Castinel A."/>
            <person name="Donnadieu C."/>
            <person name="Desvignes T."/>
            <person name="Floi Bucao C."/>
            <person name="Jouanno E."/>
            <person name="Wen M."/>
            <person name="Mejri S."/>
            <person name="Dirks R."/>
            <person name="Jansen H."/>
            <person name="Henkel C."/>
            <person name="Chen W.J."/>
            <person name="Zahm M."/>
            <person name="Cabau C."/>
            <person name="Klopp C."/>
            <person name="Thompson A.W."/>
            <person name="Robinson-Rechavi M."/>
            <person name="Braasch I."/>
            <person name="Lecointre G."/>
            <person name="Bobe J."/>
            <person name="Postlethwait J.H."/>
            <person name="Berthelot C."/>
            <person name="Roest Crollius H."/>
            <person name="Guiguen Y."/>
        </authorList>
    </citation>
    <scope>NUCLEOTIDE SEQUENCE</scope>
    <source>
        <strain evidence="1">NC1722</strain>
    </source>
</reference>
<dbReference type="Pfam" id="PF02393">
    <property type="entry name" value="US22"/>
    <property type="match status" value="1"/>
</dbReference>
<keyword evidence="2" id="KW-1185">Reference proteome</keyword>
<evidence type="ECO:0000313" key="2">
    <source>
        <dbReference type="Proteomes" id="UP001221898"/>
    </source>
</evidence>
<gene>
    <name evidence="1" type="ORF">AAFF_G00115580</name>
</gene>
<dbReference type="Proteomes" id="UP001221898">
    <property type="component" value="Unassembled WGS sequence"/>
</dbReference>
<dbReference type="InterPro" id="IPR003360">
    <property type="entry name" value="US22-like"/>
</dbReference>
<evidence type="ECO:0000313" key="1">
    <source>
        <dbReference type="EMBL" id="KAJ8389682.1"/>
    </source>
</evidence>
<dbReference type="SUPFAM" id="SSF47986">
    <property type="entry name" value="DEATH domain"/>
    <property type="match status" value="1"/>
</dbReference>
<organism evidence="1 2">
    <name type="scientific">Aldrovandia affinis</name>
    <dbReference type="NCBI Taxonomy" id="143900"/>
    <lineage>
        <taxon>Eukaryota</taxon>
        <taxon>Metazoa</taxon>
        <taxon>Chordata</taxon>
        <taxon>Craniata</taxon>
        <taxon>Vertebrata</taxon>
        <taxon>Euteleostomi</taxon>
        <taxon>Actinopterygii</taxon>
        <taxon>Neopterygii</taxon>
        <taxon>Teleostei</taxon>
        <taxon>Notacanthiformes</taxon>
        <taxon>Halosauridae</taxon>
        <taxon>Aldrovandia</taxon>
    </lineage>
</organism>
<dbReference type="InterPro" id="IPR011029">
    <property type="entry name" value="DEATH-like_dom_sf"/>
</dbReference>